<dbReference type="KEGG" id="bdr:115065797"/>
<dbReference type="OrthoDB" id="8002035at2759"/>
<dbReference type="AlphaFoldDB" id="A0A8N4QH33"/>
<sequence>MGAMQSIRRTAYSQKRRVKYRKTYIHKPLGRCSTLIDIPSHVAPAVQPQKRQKYDPTYSIWKSAFEDRNARSPRTLLPIKEDIAALQDITDAVAGQCTPKGFPSFTELRESMRCKKTLKCQDVSVDFGIKLLMTSALLKPDCKLHTEEICVDSMAPVPTNEKVESTENCFHTALYRSDFNFFNESLCDFDIEVGDMGKCEERSSQLSYYSD</sequence>
<protein>
    <submittedName>
        <fullName evidence="2">Uncharacterized protein LOC115065797</fullName>
    </submittedName>
</protein>
<reference evidence="2" key="1">
    <citation type="submission" date="2025-08" db="UniProtKB">
        <authorList>
            <consortium name="RefSeq"/>
        </authorList>
    </citation>
    <scope>IDENTIFICATION</scope>
    <source>
        <tissue evidence="2">Adult</tissue>
    </source>
</reference>
<evidence type="ECO:0000313" key="1">
    <source>
        <dbReference type="Proteomes" id="UP001652620"/>
    </source>
</evidence>
<accession>A0A8N4QH33</accession>
<name>A0A8N4QH33_BACDO</name>
<gene>
    <name evidence="2" type="primary">LOC115065797</name>
</gene>
<evidence type="ECO:0000313" key="2">
    <source>
        <dbReference type="RefSeq" id="XP_029404394.2"/>
    </source>
</evidence>
<proteinExistence type="predicted"/>
<keyword evidence="1" id="KW-1185">Reference proteome</keyword>
<dbReference type="GeneID" id="115065797"/>
<organism evidence="1 2">
    <name type="scientific">Bactrocera dorsalis</name>
    <name type="common">Oriental fruit fly</name>
    <name type="synonym">Dacus dorsalis</name>
    <dbReference type="NCBI Taxonomy" id="27457"/>
    <lineage>
        <taxon>Eukaryota</taxon>
        <taxon>Metazoa</taxon>
        <taxon>Ecdysozoa</taxon>
        <taxon>Arthropoda</taxon>
        <taxon>Hexapoda</taxon>
        <taxon>Insecta</taxon>
        <taxon>Pterygota</taxon>
        <taxon>Neoptera</taxon>
        <taxon>Endopterygota</taxon>
        <taxon>Diptera</taxon>
        <taxon>Brachycera</taxon>
        <taxon>Muscomorpha</taxon>
        <taxon>Tephritoidea</taxon>
        <taxon>Tephritidae</taxon>
        <taxon>Bactrocera</taxon>
        <taxon>Bactrocera</taxon>
    </lineage>
</organism>
<dbReference type="RefSeq" id="XP_029404394.2">
    <property type="nucleotide sequence ID" value="XM_029548534.2"/>
</dbReference>
<dbReference type="Proteomes" id="UP001652620">
    <property type="component" value="Chromosome 4"/>
</dbReference>